<keyword evidence="5" id="KW-0732">Signal</keyword>
<dbReference type="Pfam" id="PF05425">
    <property type="entry name" value="CopD"/>
    <property type="match status" value="1"/>
</dbReference>
<evidence type="ECO:0000259" key="10">
    <source>
        <dbReference type="Pfam" id="PF04234"/>
    </source>
</evidence>
<dbReference type="PANTHER" id="PTHR34820:SF4">
    <property type="entry name" value="INNER MEMBRANE PROTEIN YEBZ"/>
    <property type="match status" value="1"/>
</dbReference>
<dbReference type="InterPro" id="IPR014756">
    <property type="entry name" value="Ig_E-set"/>
</dbReference>
<name>A0ABU1JUE7_9PROT</name>
<feature type="domain" description="Copper resistance protein D" evidence="11">
    <location>
        <begin position="344"/>
        <end position="444"/>
    </location>
</feature>
<dbReference type="EMBL" id="JAVDPW010000008">
    <property type="protein sequence ID" value="MDR6292247.1"/>
    <property type="molecule type" value="Genomic_DNA"/>
</dbReference>
<dbReference type="InterPro" id="IPR032694">
    <property type="entry name" value="CopC/D"/>
</dbReference>
<dbReference type="InterPro" id="IPR007348">
    <property type="entry name" value="CopC_dom"/>
</dbReference>
<keyword evidence="6 9" id="KW-1133">Transmembrane helix</keyword>
<feature type="transmembrane region" description="Helical" evidence="9">
    <location>
        <begin position="382"/>
        <end position="403"/>
    </location>
</feature>
<feature type="transmembrane region" description="Helical" evidence="9">
    <location>
        <begin position="211"/>
        <end position="230"/>
    </location>
</feature>
<feature type="transmembrane region" description="Helical" evidence="9">
    <location>
        <begin position="423"/>
        <end position="444"/>
    </location>
</feature>
<dbReference type="Proteomes" id="UP001262410">
    <property type="component" value="Unassembled WGS sequence"/>
</dbReference>
<evidence type="ECO:0000256" key="9">
    <source>
        <dbReference type="SAM" id="Phobius"/>
    </source>
</evidence>
<feature type="transmembrane region" description="Helical" evidence="9">
    <location>
        <begin position="281"/>
        <end position="302"/>
    </location>
</feature>
<feature type="transmembrane region" description="Helical" evidence="9">
    <location>
        <begin position="37"/>
        <end position="59"/>
    </location>
</feature>
<dbReference type="InterPro" id="IPR008457">
    <property type="entry name" value="Cu-R_CopD_dom"/>
</dbReference>
<dbReference type="InterPro" id="IPR014755">
    <property type="entry name" value="Cu-Rt/internalin_Ig-like"/>
</dbReference>
<feature type="domain" description="CopC" evidence="10">
    <location>
        <begin position="61"/>
        <end position="152"/>
    </location>
</feature>
<dbReference type="SUPFAM" id="SSF81296">
    <property type="entry name" value="E set domains"/>
    <property type="match status" value="1"/>
</dbReference>
<evidence type="ECO:0000256" key="5">
    <source>
        <dbReference type="ARBA" id="ARBA00022729"/>
    </source>
</evidence>
<evidence type="ECO:0000313" key="12">
    <source>
        <dbReference type="EMBL" id="MDR6292247.1"/>
    </source>
</evidence>
<keyword evidence="8 9" id="KW-0472">Membrane</keyword>
<evidence type="ECO:0000256" key="3">
    <source>
        <dbReference type="ARBA" id="ARBA00022692"/>
    </source>
</evidence>
<evidence type="ECO:0000256" key="2">
    <source>
        <dbReference type="ARBA" id="ARBA00022475"/>
    </source>
</evidence>
<feature type="transmembrane region" description="Helical" evidence="9">
    <location>
        <begin position="180"/>
        <end position="199"/>
    </location>
</feature>
<accession>A0ABU1JUE7</accession>
<dbReference type="Gene3D" id="2.60.40.1220">
    <property type="match status" value="1"/>
</dbReference>
<gene>
    <name evidence="12" type="ORF">E9232_004785</name>
</gene>
<dbReference type="RefSeq" id="WP_309798187.1">
    <property type="nucleotide sequence ID" value="NZ_JAVDPW010000008.1"/>
</dbReference>
<evidence type="ECO:0000256" key="6">
    <source>
        <dbReference type="ARBA" id="ARBA00022989"/>
    </source>
</evidence>
<dbReference type="PANTHER" id="PTHR34820">
    <property type="entry name" value="INNER MEMBRANE PROTEIN YEBZ"/>
    <property type="match status" value="1"/>
</dbReference>
<keyword evidence="13" id="KW-1185">Reference proteome</keyword>
<evidence type="ECO:0000256" key="4">
    <source>
        <dbReference type="ARBA" id="ARBA00022723"/>
    </source>
</evidence>
<keyword evidence="3 9" id="KW-0812">Transmembrane</keyword>
<reference evidence="12 13" key="1">
    <citation type="submission" date="2023-07" db="EMBL/GenBank/DDBJ databases">
        <title>Sorghum-associated microbial communities from plants grown in Nebraska, USA.</title>
        <authorList>
            <person name="Schachtman D."/>
        </authorList>
    </citation>
    <scope>NUCLEOTIDE SEQUENCE [LARGE SCALE GENOMIC DNA]</scope>
    <source>
        <strain evidence="12 13">584</strain>
    </source>
</reference>
<keyword evidence="4" id="KW-0479">Metal-binding</keyword>
<feature type="transmembrane region" description="Helical" evidence="9">
    <location>
        <begin position="314"/>
        <end position="337"/>
    </location>
</feature>
<proteinExistence type="predicted"/>
<sequence length="566" mass="58244">MRPDESAHSFAFRGRSFGSNPLSLAPSRKGRGDKRRFAALWFVLLIAILAGLIAPHAALAHASLIQAEPADNAVVAAAPAGFSLTFNEPVSPLVLRLIGPDGTATVLDHYRLEDATLVIEAPPGIGPGTHMLSWRVISEDGHPVGGSVVFSVGAPSAGPVPGTAEAVDRPVRAAIWLAKVALYAALFLGVGAAVFRAAVAPLPRATTRTAVVLMLLGLAAAPLSVGLQGLDALDVPLSGLGQRIAWATGWGTSYGTTALVAALALALGLLALALRRGPMAAVPALLALAATGLALAASGHASAAAPQTLTRPAVFVHAVCITAWAGALLPLGLHLRAGGPGAVAALRRFAALIPFIVTPLVAAGLTLAVVQLDHFSALWTTAYGRVLLVKLALVLLLFGLAALNRWRLTSRAEAGDGPAARYLARSIAVETLLVLAIFAVAATWRFTPPPRALAEAAARPASIHIHTAPAMADLTISPGRAGPVTASIVVMTGDFGALDAQEVTLVLSNPAAGIEPIRRPAAKAGDGSWRVDGLTIPVPGRWTARIEVLISDFEMARLEDEVEIRP</sequence>
<evidence type="ECO:0000259" key="11">
    <source>
        <dbReference type="Pfam" id="PF05425"/>
    </source>
</evidence>
<comment type="caution">
    <text evidence="12">The sequence shown here is derived from an EMBL/GenBank/DDBJ whole genome shotgun (WGS) entry which is preliminary data.</text>
</comment>
<feature type="transmembrane region" description="Helical" evidence="9">
    <location>
        <begin position="250"/>
        <end position="274"/>
    </location>
</feature>
<comment type="subcellular location">
    <subcellularLocation>
        <location evidence="1">Cell membrane</location>
        <topology evidence="1">Multi-pass membrane protein</topology>
    </subcellularLocation>
</comment>
<evidence type="ECO:0000256" key="7">
    <source>
        <dbReference type="ARBA" id="ARBA00023008"/>
    </source>
</evidence>
<feature type="transmembrane region" description="Helical" evidence="9">
    <location>
        <begin position="349"/>
        <end position="370"/>
    </location>
</feature>
<organism evidence="12 13">
    <name type="scientific">Inquilinus ginsengisoli</name>
    <dbReference type="NCBI Taxonomy" id="363840"/>
    <lineage>
        <taxon>Bacteria</taxon>
        <taxon>Pseudomonadati</taxon>
        <taxon>Pseudomonadota</taxon>
        <taxon>Alphaproteobacteria</taxon>
        <taxon>Rhodospirillales</taxon>
        <taxon>Rhodospirillaceae</taxon>
        <taxon>Inquilinus</taxon>
    </lineage>
</organism>
<keyword evidence="2" id="KW-1003">Cell membrane</keyword>
<keyword evidence="7" id="KW-0186">Copper</keyword>
<evidence type="ECO:0000256" key="1">
    <source>
        <dbReference type="ARBA" id="ARBA00004651"/>
    </source>
</evidence>
<evidence type="ECO:0000256" key="8">
    <source>
        <dbReference type="ARBA" id="ARBA00023136"/>
    </source>
</evidence>
<evidence type="ECO:0000313" key="13">
    <source>
        <dbReference type="Proteomes" id="UP001262410"/>
    </source>
</evidence>
<dbReference type="Pfam" id="PF04234">
    <property type="entry name" value="CopC"/>
    <property type="match status" value="1"/>
</dbReference>
<protein>
    <submittedName>
        <fullName evidence="12">Copper transport protein</fullName>
    </submittedName>
</protein>